<dbReference type="AlphaFoldDB" id="A0A194VVB7"/>
<feature type="compositionally biased region" description="Basic residues" evidence="1">
    <location>
        <begin position="22"/>
        <end position="33"/>
    </location>
</feature>
<dbReference type="OrthoDB" id="5420711at2759"/>
<dbReference type="PANTHER" id="PTHR42085">
    <property type="entry name" value="F-BOX DOMAIN-CONTAINING PROTEIN"/>
    <property type="match status" value="1"/>
</dbReference>
<organism evidence="2 3">
    <name type="scientific">Cytospora mali</name>
    <name type="common">Apple Valsa canker fungus</name>
    <name type="synonym">Valsa mali</name>
    <dbReference type="NCBI Taxonomy" id="578113"/>
    <lineage>
        <taxon>Eukaryota</taxon>
        <taxon>Fungi</taxon>
        <taxon>Dikarya</taxon>
        <taxon>Ascomycota</taxon>
        <taxon>Pezizomycotina</taxon>
        <taxon>Sordariomycetes</taxon>
        <taxon>Sordariomycetidae</taxon>
        <taxon>Diaporthales</taxon>
        <taxon>Cytosporaceae</taxon>
        <taxon>Cytospora</taxon>
    </lineage>
</organism>
<dbReference type="EMBL" id="CM003100">
    <property type="protein sequence ID" value="KUI67942.1"/>
    <property type="molecule type" value="Genomic_DNA"/>
</dbReference>
<protein>
    <submittedName>
        <fullName evidence="2">Uncharacterized protein</fullName>
    </submittedName>
</protein>
<gene>
    <name evidence="2" type="ORF">VM1G_03107</name>
</gene>
<evidence type="ECO:0000313" key="3">
    <source>
        <dbReference type="Proteomes" id="UP000078559"/>
    </source>
</evidence>
<reference evidence="2" key="1">
    <citation type="submission" date="2014-12" db="EMBL/GenBank/DDBJ databases">
        <title>Genome Sequence of Valsa Canker Pathogens Uncovers a Specific Adaption of Colonization on Woody Bark.</title>
        <authorList>
            <person name="Yin Z."/>
            <person name="Liu H."/>
            <person name="Gao X."/>
            <person name="Li Z."/>
            <person name="Song N."/>
            <person name="Ke X."/>
            <person name="Dai Q."/>
            <person name="Wu Y."/>
            <person name="Sun Y."/>
            <person name="Xu J.-R."/>
            <person name="Kang Z.K."/>
            <person name="Wang L."/>
            <person name="Huang L."/>
        </authorList>
    </citation>
    <scope>NUCLEOTIDE SEQUENCE [LARGE SCALE GENOMIC DNA]</scope>
    <source>
        <strain evidence="2">03-8</strain>
    </source>
</reference>
<keyword evidence="3" id="KW-1185">Reference proteome</keyword>
<evidence type="ECO:0000313" key="2">
    <source>
        <dbReference type="EMBL" id="KUI67942.1"/>
    </source>
</evidence>
<feature type="region of interest" description="Disordered" evidence="1">
    <location>
        <begin position="1"/>
        <end position="33"/>
    </location>
</feature>
<accession>A0A194VVB7</accession>
<evidence type="ECO:0000256" key="1">
    <source>
        <dbReference type="SAM" id="MobiDB-lite"/>
    </source>
</evidence>
<dbReference type="Proteomes" id="UP000078559">
    <property type="component" value="Chromosome 3"/>
</dbReference>
<name>A0A194VVB7_CYTMA</name>
<proteinExistence type="predicted"/>
<dbReference type="PANTHER" id="PTHR42085:SF8">
    <property type="entry name" value="F-BOX DOMAIN-CONTAINING PROTEIN"/>
    <property type="match status" value="1"/>
</dbReference>
<sequence>MPSAAKRELTSEQEQPQGQLSKKPRRAVQTRRKKQKQFNFMGLPLELRILIYETLITKNRANQLGVIHVDFGKRGRVLPFFQTFKVSEDAALFTSMFLVSKQVSREATDVFYGHQLMFADTFVLQTFLIRIQPQTLAYIRYIGLSTWVGMPGQQDNFRTPTFALLRGAKNLEQIEFPGDMIYNGLPHSKRELLGTSGDLRPSAIVGKNLALLLYRYCYPIITPLVEQGKNERVRETMARLADFVKLPDIPTYYWEGYTRLGSGCQHLDIERKAMQENCEECQTKIRRVMFRTLVKLHRGDPHVQPLLKYFGGPQS</sequence>
<dbReference type="InterPro" id="IPR038883">
    <property type="entry name" value="AN11006-like"/>
</dbReference>
<feature type="compositionally biased region" description="Basic and acidic residues" evidence="1">
    <location>
        <begin position="1"/>
        <end position="10"/>
    </location>
</feature>